<name>A0A915MID3_MELJA</name>
<dbReference type="CDD" id="cd09917">
    <property type="entry name" value="F-box_SF"/>
    <property type="match status" value="1"/>
</dbReference>
<dbReference type="WBParaSite" id="scaffold36763_cov315.g23225">
    <property type="protein sequence ID" value="scaffold36763_cov315.g23225"/>
    <property type="gene ID" value="scaffold36763_cov315.g23225"/>
</dbReference>
<dbReference type="Proteomes" id="UP000887561">
    <property type="component" value="Unplaced"/>
</dbReference>
<dbReference type="SUPFAM" id="SSF81383">
    <property type="entry name" value="F-box domain"/>
    <property type="match status" value="1"/>
</dbReference>
<dbReference type="InterPro" id="IPR001810">
    <property type="entry name" value="F-box_dom"/>
</dbReference>
<organism evidence="2 3">
    <name type="scientific">Meloidogyne javanica</name>
    <name type="common">Root-knot nematode worm</name>
    <dbReference type="NCBI Taxonomy" id="6303"/>
    <lineage>
        <taxon>Eukaryota</taxon>
        <taxon>Metazoa</taxon>
        <taxon>Ecdysozoa</taxon>
        <taxon>Nematoda</taxon>
        <taxon>Chromadorea</taxon>
        <taxon>Rhabditida</taxon>
        <taxon>Tylenchina</taxon>
        <taxon>Tylenchomorpha</taxon>
        <taxon>Tylenchoidea</taxon>
        <taxon>Meloidogynidae</taxon>
        <taxon>Meloidogyninae</taxon>
        <taxon>Meloidogyne</taxon>
        <taxon>Meloidogyne incognita group</taxon>
    </lineage>
</organism>
<keyword evidence="2" id="KW-1185">Reference proteome</keyword>
<dbReference type="AlphaFoldDB" id="A0A915MID3"/>
<evidence type="ECO:0000313" key="2">
    <source>
        <dbReference type="Proteomes" id="UP000887561"/>
    </source>
</evidence>
<dbReference type="Pfam" id="PF00646">
    <property type="entry name" value="F-box"/>
    <property type="match status" value="1"/>
</dbReference>
<accession>A0A915MID3</accession>
<sequence length="236" mass="27638">MTAILMLGHNNNSNKQQKLQKQNSMPIVERQLSVIFDTIDFTQVTSPLKPLAELCRLRCKKARLEPKNISEQLPESLWIKIFSYLGPLERIALGQCSRRLQLITSHWLDVNSLEIRPEWANDLGLPHSSGYRRRLPSLRSKPKNQPKSFHLQDSEQPERLLKILLCRLANGQLLELTIWDACLSERLRNCIIRCSQSLRCLRLWVLNKIAIMEVLGNRKLKNAWYPWIFRLESRHL</sequence>
<protein>
    <submittedName>
        <fullName evidence="3">F-box domain-containing protein</fullName>
    </submittedName>
</protein>
<feature type="domain" description="F-box" evidence="1">
    <location>
        <begin position="72"/>
        <end position="102"/>
    </location>
</feature>
<evidence type="ECO:0000313" key="3">
    <source>
        <dbReference type="WBParaSite" id="scaffold36763_cov315.g23225"/>
    </source>
</evidence>
<evidence type="ECO:0000259" key="1">
    <source>
        <dbReference type="Pfam" id="PF00646"/>
    </source>
</evidence>
<proteinExistence type="predicted"/>
<reference evidence="3" key="1">
    <citation type="submission" date="2022-11" db="UniProtKB">
        <authorList>
            <consortium name="WormBaseParasite"/>
        </authorList>
    </citation>
    <scope>IDENTIFICATION</scope>
</reference>
<dbReference type="InterPro" id="IPR036047">
    <property type="entry name" value="F-box-like_dom_sf"/>
</dbReference>